<gene>
    <name evidence="1" type="ORF">BDN72DRAFT_956518</name>
</gene>
<sequence length="238" mass="26195">MRIQDVLALCFLLALPEMVSACEADCQQGITNAIIGNYSSIVDSALFRLGREDDQDIAKALTKQCGYSPKLSPDLYNNAAPLSSYRTRYLSAIQNEYHTRVFPALKYKLFNKYFHGKCQVNGTNPAGCPNPDCPVVCGTPGSMIHFYPKVVSISFDTIQSILRETTAPFSKANVAVEKKALADSSKGGKYCHSKNGLRREVKKDLAAFPAQLIQACGGPGLFECSWEAKMKEYILTFP</sequence>
<keyword evidence="2" id="KW-1185">Reference proteome</keyword>
<organism evidence="1 2">
    <name type="scientific">Pluteus cervinus</name>
    <dbReference type="NCBI Taxonomy" id="181527"/>
    <lineage>
        <taxon>Eukaryota</taxon>
        <taxon>Fungi</taxon>
        <taxon>Dikarya</taxon>
        <taxon>Basidiomycota</taxon>
        <taxon>Agaricomycotina</taxon>
        <taxon>Agaricomycetes</taxon>
        <taxon>Agaricomycetidae</taxon>
        <taxon>Agaricales</taxon>
        <taxon>Pluteineae</taxon>
        <taxon>Pluteaceae</taxon>
        <taxon>Pluteus</taxon>
    </lineage>
</organism>
<protein>
    <submittedName>
        <fullName evidence="1">Uncharacterized protein</fullName>
    </submittedName>
</protein>
<reference evidence="1 2" key="1">
    <citation type="journal article" date="2019" name="Nat. Ecol. Evol.">
        <title>Megaphylogeny resolves global patterns of mushroom evolution.</title>
        <authorList>
            <person name="Varga T."/>
            <person name="Krizsan K."/>
            <person name="Foldi C."/>
            <person name="Dima B."/>
            <person name="Sanchez-Garcia M."/>
            <person name="Sanchez-Ramirez S."/>
            <person name="Szollosi G.J."/>
            <person name="Szarkandi J.G."/>
            <person name="Papp V."/>
            <person name="Albert L."/>
            <person name="Andreopoulos W."/>
            <person name="Angelini C."/>
            <person name="Antonin V."/>
            <person name="Barry K.W."/>
            <person name="Bougher N.L."/>
            <person name="Buchanan P."/>
            <person name="Buyck B."/>
            <person name="Bense V."/>
            <person name="Catcheside P."/>
            <person name="Chovatia M."/>
            <person name="Cooper J."/>
            <person name="Damon W."/>
            <person name="Desjardin D."/>
            <person name="Finy P."/>
            <person name="Geml J."/>
            <person name="Haridas S."/>
            <person name="Hughes K."/>
            <person name="Justo A."/>
            <person name="Karasinski D."/>
            <person name="Kautmanova I."/>
            <person name="Kiss B."/>
            <person name="Kocsube S."/>
            <person name="Kotiranta H."/>
            <person name="LaButti K.M."/>
            <person name="Lechner B.E."/>
            <person name="Liimatainen K."/>
            <person name="Lipzen A."/>
            <person name="Lukacs Z."/>
            <person name="Mihaltcheva S."/>
            <person name="Morgado L.N."/>
            <person name="Niskanen T."/>
            <person name="Noordeloos M.E."/>
            <person name="Ohm R.A."/>
            <person name="Ortiz-Santana B."/>
            <person name="Ovrebo C."/>
            <person name="Racz N."/>
            <person name="Riley R."/>
            <person name="Savchenko A."/>
            <person name="Shiryaev A."/>
            <person name="Soop K."/>
            <person name="Spirin V."/>
            <person name="Szebenyi C."/>
            <person name="Tomsovsky M."/>
            <person name="Tulloss R.E."/>
            <person name="Uehling J."/>
            <person name="Grigoriev I.V."/>
            <person name="Vagvolgyi C."/>
            <person name="Papp T."/>
            <person name="Martin F.M."/>
            <person name="Miettinen O."/>
            <person name="Hibbett D.S."/>
            <person name="Nagy L.G."/>
        </authorList>
    </citation>
    <scope>NUCLEOTIDE SEQUENCE [LARGE SCALE GENOMIC DNA]</scope>
    <source>
        <strain evidence="1 2">NL-1719</strain>
    </source>
</reference>
<proteinExistence type="predicted"/>
<accession>A0ACD3B5D1</accession>
<dbReference type="Proteomes" id="UP000308600">
    <property type="component" value="Unassembled WGS sequence"/>
</dbReference>
<evidence type="ECO:0000313" key="2">
    <source>
        <dbReference type="Proteomes" id="UP000308600"/>
    </source>
</evidence>
<dbReference type="EMBL" id="ML208275">
    <property type="protein sequence ID" value="TFK73523.1"/>
    <property type="molecule type" value="Genomic_DNA"/>
</dbReference>
<name>A0ACD3B5D1_9AGAR</name>
<evidence type="ECO:0000313" key="1">
    <source>
        <dbReference type="EMBL" id="TFK73523.1"/>
    </source>
</evidence>